<evidence type="ECO:0000259" key="4">
    <source>
        <dbReference type="Pfam" id="PF08751"/>
    </source>
</evidence>
<gene>
    <name evidence="6" type="primary">mobF</name>
    <name evidence="6" type="ORF">ACFQGU_16285</name>
</gene>
<dbReference type="Gene3D" id="3.40.50.300">
    <property type="entry name" value="P-loop containing nucleotide triphosphate hydrolases"/>
    <property type="match status" value="2"/>
</dbReference>
<reference evidence="7" key="1">
    <citation type="journal article" date="2019" name="Int. J. Syst. Evol. Microbiol.">
        <title>The Global Catalogue of Microorganisms (GCM) 10K type strain sequencing project: providing services to taxonomists for standard genome sequencing and annotation.</title>
        <authorList>
            <consortium name="The Broad Institute Genomics Platform"/>
            <consortium name="The Broad Institute Genome Sequencing Center for Infectious Disease"/>
            <person name="Wu L."/>
            <person name="Ma J."/>
        </authorList>
    </citation>
    <scope>NUCLEOTIDE SEQUENCE [LARGE SCALE GENOMIC DNA]</scope>
    <source>
        <strain evidence="7">CGMCC 4.7317</strain>
    </source>
</reference>
<dbReference type="NCBIfam" id="NF041492">
    <property type="entry name" value="MobF"/>
    <property type="match status" value="1"/>
</dbReference>
<protein>
    <submittedName>
        <fullName evidence="6">MobF family relaxase</fullName>
    </submittedName>
</protein>
<evidence type="ECO:0000313" key="7">
    <source>
        <dbReference type="Proteomes" id="UP001596138"/>
    </source>
</evidence>
<dbReference type="CDD" id="cd18809">
    <property type="entry name" value="SF1_C_RecD"/>
    <property type="match status" value="1"/>
</dbReference>
<dbReference type="Pfam" id="PF13538">
    <property type="entry name" value="UvrD_C_2"/>
    <property type="match status" value="1"/>
</dbReference>
<evidence type="ECO:0000259" key="5">
    <source>
        <dbReference type="Pfam" id="PF13538"/>
    </source>
</evidence>
<dbReference type="EMBL" id="JBHSTI010000029">
    <property type="protein sequence ID" value="MFC6239434.1"/>
    <property type="molecule type" value="Genomic_DNA"/>
</dbReference>
<dbReference type="InterPro" id="IPR050534">
    <property type="entry name" value="Coronavir_polyprotein_1ab"/>
</dbReference>
<keyword evidence="1" id="KW-0547">Nucleotide-binding</keyword>
<evidence type="ECO:0000256" key="2">
    <source>
        <dbReference type="ARBA" id="ARBA00022840"/>
    </source>
</evidence>
<keyword evidence="7" id="KW-1185">Reference proteome</keyword>
<accession>A0ABW1T562</accession>
<evidence type="ECO:0000256" key="3">
    <source>
        <dbReference type="SAM" id="MobiDB-lite"/>
    </source>
</evidence>
<organism evidence="6 7">
    <name type="scientific">Longivirga aurantiaca</name>
    <dbReference type="NCBI Taxonomy" id="1837743"/>
    <lineage>
        <taxon>Bacteria</taxon>
        <taxon>Bacillati</taxon>
        <taxon>Actinomycetota</taxon>
        <taxon>Actinomycetes</taxon>
        <taxon>Sporichthyales</taxon>
        <taxon>Sporichthyaceae</taxon>
        <taxon>Longivirga</taxon>
    </lineage>
</organism>
<evidence type="ECO:0000256" key="1">
    <source>
        <dbReference type="ARBA" id="ARBA00022741"/>
    </source>
</evidence>
<dbReference type="Pfam" id="PF08751">
    <property type="entry name" value="TrwC"/>
    <property type="match status" value="1"/>
</dbReference>
<feature type="domain" description="UvrD-like helicase C-terminal" evidence="5">
    <location>
        <begin position="969"/>
        <end position="1008"/>
    </location>
</feature>
<dbReference type="Pfam" id="PF13604">
    <property type="entry name" value="AAA_30"/>
    <property type="match status" value="1"/>
</dbReference>
<feature type="compositionally biased region" description="Basic and acidic residues" evidence="3">
    <location>
        <begin position="1047"/>
        <end position="1058"/>
    </location>
</feature>
<dbReference type="InterPro" id="IPR014862">
    <property type="entry name" value="TrwC"/>
</dbReference>
<keyword evidence="2" id="KW-0067">ATP-binding</keyword>
<dbReference type="InterPro" id="IPR027417">
    <property type="entry name" value="P-loop_NTPase"/>
</dbReference>
<name>A0ABW1T562_9ACTN</name>
<dbReference type="SUPFAM" id="SSF52540">
    <property type="entry name" value="P-loop containing nucleoside triphosphate hydrolases"/>
    <property type="match status" value="2"/>
</dbReference>
<feature type="region of interest" description="Disordered" evidence="3">
    <location>
        <begin position="1045"/>
        <end position="1107"/>
    </location>
</feature>
<dbReference type="InterPro" id="IPR027785">
    <property type="entry name" value="UvrD-like_helicase_C"/>
</dbReference>
<dbReference type="RefSeq" id="WP_386768729.1">
    <property type="nucleotide sequence ID" value="NZ_JBHSTI010000029.1"/>
</dbReference>
<proteinExistence type="predicted"/>
<sequence length="1107" mass="118843">MSMARMSAGAGYQYLLRHTACGDVQRDPSTPLTAYYTASGYPPGSWYGAGLTGLGIASGAAVTEEGMARLYGHGQHPTSGTPLGRPYLAFRSQAQRIADSVAALPESMTDSARAAAVEVITRLEAARRPRVAVAGFDLTFTAPKSASVLWALADPDVQALVVAAHRAAVRDALAFMEDRAVFTRIGHNSIAQVPTRGMVAALFDHWDTRTGDPNLHTHVVVANKVQGRDGVWRSLDSRALHHAAVAVSELYDNLLADHLTTALDQLTSHRVGSSWGWRDRGPRRTPAFELDAVPDDLLTEFSTRSAAIATAMTDALVAFHAEHGRGPNRIETTRLRQQLTTATRPAKTMRPLPELMAWWRERARRLLRRAPHPLLAPAWSNQHATAPAFTAAMGPRRVGVRHDTDGVTGALRHGLRHANLTSDDTSTVGNRRRRGPARVGGTLRSRLHQRPTHTARPSVTNDFVEYLAAVALDAVLARRSTWTRWNLLAEAARATRGLRLPDAAERIALHDRVVATALAGCVPLTAPDRWTVPEGWRRPDGTTVFDRPDEDRFSHRVILDAEARLLAAADDQLGPGVDETVARTAAVAVQPPRHPGGRHVRLASDQVDAVIGIATSRRALDVLVGPAGTGKTTTLRALRTAWENVHGPGTVLGLAPSAAAAHELADALGVPCENTAKWLHESTGPAAQQRAAVHAGLLERRTAATSAGDARTVRRVDTALARLDAQQDRWRLRPGTLLVVDEASLAGTLALDDLAAQAAAAGAKLLLVGDHHQLGAVDAGGAFGLLATTGAAHRLRSLWRFTHRWEAHANRALREGHPGALATYDRHGRIHEGGPLDVLDAAYSAWASDSRGGASALLLAADGATVAALNLRARSDRVAAGLVDDTTTVRLADGLQAGTGDLVVTRRNDRRLATAAGGHVRNGTRWTLTTIHADGSADLAAQSGTGPQGNGQDRVRVPADYVRRHLELGYATTIHRAQGLTVDHTHLLATEGMTRESLYVGLTRGRHSNHVYVPVDPLDDGCEHLPDPGRHAPDAQEQLRTILASTGRERSATERLRELTSGPSQRERDAVRATLADTRPPYPAADAHDDPPSAPRSTNRYVRGPQR</sequence>
<dbReference type="PANTHER" id="PTHR43788:SF6">
    <property type="entry name" value="DNA HELICASE B"/>
    <property type="match status" value="1"/>
</dbReference>
<feature type="domain" description="TrwC relaxase" evidence="4">
    <location>
        <begin position="8"/>
        <end position="365"/>
    </location>
</feature>
<evidence type="ECO:0000313" key="6">
    <source>
        <dbReference type="EMBL" id="MFC6239434.1"/>
    </source>
</evidence>
<comment type="caution">
    <text evidence="6">The sequence shown here is derived from an EMBL/GenBank/DDBJ whole genome shotgun (WGS) entry which is preliminary data.</text>
</comment>
<dbReference type="Proteomes" id="UP001596138">
    <property type="component" value="Unassembled WGS sequence"/>
</dbReference>
<dbReference type="SUPFAM" id="SSF55464">
    <property type="entry name" value="Origin of replication-binding domain, RBD-like"/>
    <property type="match status" value="1"/>
</dbReference>
<dbReference type="PANTHER" id="PTHR43788">
    <property type="entry name" value="DNA2/NAM7 HELICASE FAMILY MEMBER"/>
    <property type="match status" value="1"/>
</dbReference>